<accession>A0ABM8B7F8</accession>
<evidence type="ECO:0008006" key="3">
    <source>
        <dbReference type="Google" id="ProtNLM"/>
    </source>
</evidence>
<evidence type="ECO:0000313" key="1">
    <source>
        <dbReference type="EMBL" id="BDR52743.1"/>
    </source>
</evidence>
<dbReference type="Gene3D" id="1.10.287.1060">
    <property type="entry name" value="ESAT-6-like"/>
    <property type="match status" value="1"/>
</dbReference>
<reference evidence="1 2" key="1">
    <citation type="journal article" date="2023" name="Microbiol. Spectr.">
        <title>Symbiosis of Carpenter Bees with Uncharacterized Lactic Acid Bacteria Showing NAD Auxotrophy.</title>
        <authorList>
            <person name="Kawasaki S."/>
            <person name="Ozawa K."/>
            <person name="Mori T."/>
            <person name="Yamamoto A."/>
            <person name="Ito M."/>
            <person name="Ohkuma M."/>
            <person name="Sakamoto M."/>
            <person name="Matsutani M."/>
        </authorList>
    </citation>
    <scope>NUCLEOTIDE SEQUENCE [LARGE SCALE GENOMIC DNA]</scope>
    <source>
        <strain evidence="1 2">Kim37-2</strain>
    </source>
</reference>
<dbReference type="SUPFAM" id="SSF140453">
    <property type="entry name" value="EsxAB dimer-like"/>
    <property type="match status" value="1"/>
</dbReference>
<proteinExistence type="predicted"/>
<evidence type="ECO:0000313" key="2">
    <source>
        <dbReference type="Proteomes" id="UP001321766"/>
    </source>
</evidence>
<organism evidence="1 2">
    <name type="scientific">Bombiscardovia nodaiensis</name>
    <dbReference type="NCBI Taxonomy" id="2932181"/>
    <lineage>
        <taxon>Bacteria</taxon>
        <taxon>Bacillati</taxon>
        <taxon>Actinomycetota</taxon>
        <taxon>Actinomycetes</taxon>
        <taxon>Bifidobacteriales</taxon>
        <taxon>Bifidobacteriaceae</taxon>
        <taxon>Bombiscardovia</taxon>
    </lineage>
</organism>
<name>A0ABM8B7F8_9BIFI</name>
<gene>
    <name evidence="1" type="ORF">KIM372_06500</name>
</gene>
<keyword evidence="2" id="KW-1185">Reference proteome</keyword>
<dbReference type="InterPro" id="IPR036689">
    <property type="entry name" value="ESAT-6-like_sf"/>
</dbReference>
<sequence>MKLSPCYPETSAELEQARLCYCHKLVNDVYDTLTSLQTKCQGTLTDLQDTMTSSQTIDWQGQAAEAYRSKLRDSQALAERIRGDQQDFTYLIDQAIV</sequence>
<dbReference type="Proteomes" id="UP001321766">
    <property type="component" value="Chromosome"/>
</dbReference>
<protein>
    <recommendedName>
        <fullName evidence="3">WXG100 family type VII secretion target</fullName>
    </recommendedName>
</protein>
<dbReference type="EMBL" id="AP026798">
    <property type="protein sequence ID" value="BDR52743.1"/>
    <property type="molecule type" value="Genomic_DNA"/>
</dbReference>